<dbReference type="HAMAP" id="MF_01543">
    <property type="entry name" value="FTHFS"/>
    <property type="match status" value="1"/>
</dbReference>
<sequence length="556" mass="60062">MKSDIEIARACNMRPIEDVAADLGVNAADLDRYGKYIAKMPTTLINPEKIKRSNLILVTAMSPTKSGIGKTTVCIGLSMALNRLGKKSVLALREPSLGPCFGMKGGACGGGYSQVLPMEKINLHFTGDFHAITTAHNMITALLDNYLYQHLENGFALKEVYWQKRVLDVNDRSLRYIVTGLGAKTNGILAESGFDITPASEIMAILCLAKDEADLRRRIENILLGITMEGKPFTVKDMGVAGAITVLLLNALQPNLVQTIEGTPAFIHGGPFANIAHGCNSIIATKMALSLSDYVVTEAGFGADLGAEKFLDIKCREAGLQPKLAILVCTTRGLKMHGGMCVGADESHGERELVCGLANLDRHIQNLQSMGQTVIVTLNEFNTDTEQEVELVRSHCEAMGVGFASNAAFMRGGEECEELARLAVDTIAEKPSGKIEYAYQLEDGIARKVEKLAKHIYGAGHVVFKSAAIRQMKAIEAMGCGHFPVCIAKTQYSFSDDAKVYGAPHGFEFTVRDFVLNAGARMIVAVAGEIMRMPGLPKHPQAERIDIVDGLIEGLD</sequence>
<dbReference type="NCBIfam" id="NF010030">
    <property type="entry name" value="PRK13505.1"/>
    <property type="match status" value="1"/>
</dbReference>
<keyword evidence="4 5" id="KW-0067">ATP-binding</keyword>
<dbReference type="InterPro" id="IPR000559">
    <property type="entry name" value="Formate_THF_ligase"/>
</dbReference>
<evidence type="ECO:0000256" key="3">
    <source>
        <dbReference type="ARBA" id="ARBA00022741"/>
    </source>
</evidence>
<protein>
    <recommendedName>
        <fullName evidence="5">Formate--tetrahydrofolate ligase</fullName>
        <ecNumber evidence="5">6.3.4.3</ecNumber>
    </recommendedName>
    <alternativeName>
        <fullName evidence="5">Formyltetrahydrofolate synthetase</fullName>
        <shortName evidence="5">FHS</shortName>
        <shortName evidence="5">FTHFS</shortName>
    </alternativeName>
</protein>
<keyword evidence="2 5" id="KW-0436">Ligase</keyword>
<evidence type="ECO:0000256" key="5">
    <source>
        <dbReference type="HAMAP-Rule" id="MF_01543"/>
    </source>
</evidence>
<dbReference type="Gene3D" id="3.10.410.10">
    <property type="entry name" value="Formyltetrahydrofolate synthetase, domain 3"/>
    <property type="match status" value="1"/>
</dbReference>
<feature type="binding site" evidence="5">
    <location>
        <begin position="64"/>
        <end position="71"/>
    </location>
    <ligand>
        <name>ATP</name>
        <dbReference type="ChEBI" id="CHEBI:30616"/>
    </ligand>
</feature>
<comment type="caution">
    <text evidence="6">The sequence shown here is derived from an EMBL/GenBank/DDBJ whole genome shotgun (WGS) entry which is preliminary data.</text>
</comment>
<evidence type="ECO:0000256" key="4">
    <source>
        <dbReference type="ARBA" id="ARBA00022840"/>
    </source>
</evidence>
<evidence type="ECO:0000256" key="1">
    <source>
        <dbReference type="ARBA" id="ARBA00022563"/>
    </source>
</evidence>
<evidence type="ECO:0000313" key="7">
    <source>
        <dbReference type="Proteomes" id="UP000664265"/>
    </source>
</evidence>
<proteinExistence type="inferred from homology"/>
<keyword evidence="7" id="KW-1185">Reference proteome</keyword>
<dbReference type="EC" id="6.3.4.3" evidence="5"/>
<evidence type="ECO:0000313" key="6">
    <source>
        <dbReference type="EMBL" id="MBO1363371.1"/>
    </source>
</evidence>
<keyword evidence="3 5" id="KW-0547">Nucleotide-binding</keyword>
<comment type="pathway">
    <text evidence="5">One-carbon metabolism; tetrahydrofolate interconversion.</text>
</comment>
<keyword evidence="1 5" id="KW-0554">One-carbon metabolism</keyword>
<organism evidence="6 7">
    <name type="scientific">Prevotella illustrans</name>
    <dbReference type="NCBI Taxonomy" id="2800387"/>
    <lineage>
        <taxon>Bacteria</taxon>
        <taxon>Pseudomonadati</taxon>
        <taxon>Bacteroidota</taxon>
        <taxon>Bacteroidia</taxon>
        <taxon>Bacteroidales</taxon>
        <taxon>Prevotellaceae</taxon>
        <taxon>Prevotella</taxon>
    </lineage>
</organism>
<gene>
    <name evidence="5" type="primary">fhs</name>
    <name evidence="6" type="ORF">JHU38_06215</name>
</gene>
<comment type="similarity">
    <text evidence="5">Belongs to the formate--tetrahydrofolate ligase family.</text>
</comment>
<dbReference type="Gene3D" id="3.40.50.300">
    <property type="entry name" value="P-loop containing nucleotide triphosphate hydrolases"/>
    <property type="match status" value="1"/>
</dbReference>
<dbReference type="EMBL" id="JAERMS010000014">
    <property type="protein sequence ID" value="MBO1363371.1"/>
    <property type="molecule type" value="Genomic_DNA"/>
</dbReference>
<dbReference type="Proteomes" id="UP000664265">
    <property type="component" value="Unassembled WGS sequence"/>
</dbReference>
<dbReference type="SUPFAM" id="SSF52540">
    <property type="entry name" value="P-loop containing nucleoside triphosphate hydrolases"/>
    <property type="match status" value="1"/>
</dbReference>
<dbReference type="Gene3D" id="3.30.1510.10">
    <property type="entry name" value="Domain 2, N(10)-formyltetrahydrofolate synthetase"/>
    <property type="match status" value="1"/>
</dbReference>
<accession>A0ABS3M5B7</accession>
<comment type="catalytic activity">
    <reaction evidence="5">
        <text>(6S)-5,6,7,8-tetrahydrofolate + formate + ATP = (6R)-10-formyltetrahydrofolate + ADP + phosphate</text>
        <dbReference type="Rhea" id="RHEA:20221"/>
        <dbReference type="ChEBI" id="CHEBI:15740"/>
        <dbReference type="ChEBI" id="CHEBI:30616"/>
        <dbReference type="ChEBI" id="CHEBI:43474"/>
        <dbReference type="ChEBI" id="CHEBI:57453"/>
        <dbReference type="ChEBI" id="CHEBI:195366"/>
        <dbReference type="ChEBI" id="CHEBI:456216"/>
        <dbReference type="EC" id="6.3.4.3"/>
    </reaction>
</comment>
<evidence type="ECO:0000256" key="2">
    <source>
        <dbReference type="ARBA" id="ARBA00022598"/>
    </source>
</evidence>
<reference evidence="6 7" key="1">
    <citation type="submission" date="2021-01" db="EMBL/GenBank/DDBJ databases">
        <title>Prevotella A2931 sp. nov.</title>
        <authorList>
            <person name="Buhl M."/>
            <person name="Oberhettinger P."/>
        </authorList>
    </citation>
    <scope>NUCLEOTIDE SEQUENCE [LARGE SCALE GENOMIC DNA]</scope>
    <source>
        <strain evidence="6 7">A2931</strain>
    </source>
</reference>
<name>A0ABS3M5B7_9BACT</name>
<dbReference type="InterPro" id="IPR027417">
    <property type="entry name" value="P-loop_NTPase"/>
</dbReference>
<dbReference type="GO" id="GO:0004329">
    <property type="term" value="F:formate-tetrahydrofolate ligase activity"/>
    <property type="evidence" value="ECO:0007669"/>
    <property type="project" value="UniProtKB-EC"/>
</dbReference>
<dbReference type="Pfam" id="PF01268">
    <property type="entry name" value="FTHFS"/>
    <property type="match status" value="1"/>
</dbReference>
<dbReference type="RefSeq" id="WP_107582047.1">
    <property type="nucleotide sequence ID" value="NZ_JAERMS010000014.1"/>
</dbReference>